<organism evidence="1">
    <name type="scientific">Octopus bimaculoides</name>
    <name type="common">California two-spotted octopus</name>
    <dbReference type="NCBI Taxonomy" id="37653"/>
    <lineage>
        <taxon>Eukaryota</taxon>
        <taxon>Metazoa</taxon>
        <taxon>Spiralia</taxon>
        <taxon>Lophotrochozoa</taxon>
        <taxon>Mollusca</taxon>
        <taxon>Cephalopoda</taxon>
        <taxon>Coleoidea</taxon>
        <taxon>Octopodiformes</taxon>
        <taxon>Octopoda</taxon>
        <taxon>Incirrata</taxon>
        <taxon>Octopodidae</taxon>
        <taxon>Octopus</taxon>
    </lineage>
</organism>
<reference evidence="1" key="1">
    <citation type="submission" date="2015-07" db="EMBL/GenBank/DDBJ databases">
        <title>MeaNS - Measles Nucleotide Surveillance Program.</title>
        <authorList>
            <person name="Tran T."/>
            <person name="Druce J."/>
        </authorList>
    </citation>
    <scope>NUCLEOTIDE SEQUENCE</scope>
    <source>
        <strain evidence="1">UCB-OBI-ISO-001</strain>
        <tissue evidence="1">Gonad</tissue>
    </source>
</reference>
<protein>
    <submittedName>
        <fullName evidence="1">Uncharacterized protein</fullName>
    </submittedName>
</protein>
<accession>A0A0L8GJM4</accession>
<gene>
    <name evidence="1" type="ORF">OCBIM_22032465mg</name>
</gene>
<proteinExistence type="predicted"/>
<name>A0A0L8GJM4_OCTBM</name>
<evidence type="ECO:0000313" key="1">
    <source>
        <dbReference type="EMBL" id="KOF77133.1"/>
    </source>
</evidence>
<dbReference type="AlphaFoldDB" id="A0A0L8GJM4"/>
<dbReference type="EMBL" id="KQ421549">
    <property type="protein sequence ID" value="KOF77133.1"/>
    <property type="molecule type" value="Genomic_DNA"/>
</dbReference>
<sequence>MFSYILVDFLQKCSYNCDFPEIALVCINQDSHKLVYYIYICNICCATSFHPNDSSLVPCRCLKLCNQ</sequence>